<name>A0A7K1TKM7_9BACT</name>
<keyword evidence="2" id="KW-1185">Reference proteome</keyword>
<reference evidence="1 2" key="1">
    <citation type="submission" date="2019-12" db="EMBL/GenBank/DDBJ databases">
        <title>Hymenobacter sp. HMF4947 Genome sequencing and assembly.</title>
        <authorList>
            <person name="Kang H."/>
            <person name="Cha I."/>
            <person name="Kim H."/>
            <person name="Joh K."/>
        </authorList>
    </citation>
    <scope>NUCLEOTIDE SEQUENCE [LARGE SCALE GENOMIC DNA]</scope>
    <source>
        <strain evidence="1 2">HMF4947</strain>
    </source>
</reference>
<protein>
    <submittedName>
        <fullName evidence="1">DUF1684 domain-containing protein</fullName>
    </submittedName>
</protein>
<dbReference type="PANTHER" id="PTHR41913:SF1">
    <property type="entry name" value="DUF1684 DOMAIN-CONTAINING PROTEIN"/>
    <property type="match status" value="1"/>
</dbReference>
<sequence length="210" mass="22363">MRKLLLLAGLLAVVGLLVYNFSGTSVAPPADPAYAERIRLARQQKDNAFRTAATSPIPVAQRAAFGGLRYFRPDAAYRVTAQLTRAAVLAPLPLALTGGSADAYAQWGTAAFELGGKAQKLVLLQRQGVGANPNELFVPFTDPTNGQQTYAAGRYLDVALPPADASTIELDFNTAYSPFCAYNHAYSCPKPPADNRLTVPVLAGEQQVPL</sequence>
<evidence type="ECO:0000313" key="1">
    <source>
        <dbReference type="EMBL" id="MVN78969.1"/>
    </source>
</evidence>
<gene>
    <name evidence="1" type="ORF">GO988_21780</name>
</gene>
<dbReference type="PANTHER" id="PTHR41913">
    <property type="entry name" value="DUF1684 DOMAIN-CONTAINING PROTEIN"/>
    <property type="match status" value="1"/>
</dbReference>
<comment type="caution">
    <text evidence="1">The sequence shown here is derived from an EMBL/GenBank/DDBJ whole genome shotgun (WGS) entry which is preliminary data.</text>
</comment>
<organism evidence="1 2">
    <name type="scientific">Hymenobacter ginkgonis</name>
    <dbReference type="NCBI Taxonomy" id="2682976"/>
    <lineage>
        <taxon>Bacteria</taxon>
        <taxon>Pseudomonadati</taxon>
        <taxon>Bacteroidota</taxon>
        <taxon>Cytophagia</taxon>
        <taxon>Cytophagales</taxon>
        <taxon>Hymenobacteraceae</taxon>
        <taxon>Hymenobacter</taxon>
    </lineage>
</organism>
<dbReference type="AlphaFoldDB" id="A0A7K1TKM7"/>
<dbReference type="Pfam" id="PF07920">
    <property type="entry name" value="DUF1684"/>
    <property type="match status" value="1"/>
</dbReference>
<dbReference type="InterPro" id="IPR012467">
    <property type="entry name" value="DUF1684"/>
</dbReference>
<proteinExistence type="predicted"/>
<dbReference type="EMBL" id="WQKZ01000008">
    <property type="protein sequence ID" value="MVN78969.1"/>
    <property type="molecule type" value="Genomic_DNA"/>
</dbReference>
<evidence type="ECO:0000313" key="2">
    <source>
        <dbReference type="Proteomes" id="UP000441336"/>
    </source>
</evidence>
<dbReference type="Gene3D" id="6.10.250.1680">
    <property type="match status" value="1"/>
</dbReference>
<accession>A0A7K1TKM7</accession>
<dbReference type="Proteomes" id="UP000441336">
    <property type="component" value="Unassembled WGS sequence"/>
</dbReference>
<dbReference type="RefSeq" id="WP_157569629.1">
    <property type="nucleotide sequence ID" value="NZ_WQKZ01000008.1"/>
</dbReference>